<comment type="subcellular location">
    <subcellularLocation>
        <location evidence="1">Cell outer membrane</location>
    </subcellularLocation>
</comment>
<evidence type="ECO:0000256" key="5">
    <source>
        <dbReference type="ARBA" id="ARBA00023237"/>
    </source>
</evidence>
<dbReference type="Proteomes" id="UP000482653">
    <property type="component" value="Unassembled WGS sequence"/>
</dbReference>
<dbReference type="EMBL" id="VVYX01000029">
    <property type="protein sequence ID" value="KAA5415588.1"/>
    <property type="molecule type" value="Genomic_DNA"/>
</dbReference>
<reference evidence="8 11" key="1">
    <citation type="journal article" date="2015" name="Science">
        <title>Genetic determinants of in vivo fitness and diet responsiveness in multiple human gut Bacteroides.</title>
        <authorList>
            <person name="Wu M."/>
            <person name="McNulty N.P."/>
            <person name="Rodionov D.A."/>
            <person name="Khoroshkin M.S."/>
            <person name="Griffin N.W."/>
            <person name="Cheng J."/>
            <person name="Latreille P."/>
            <person name="Kerstetter R.A."/>
            <person name="Terrapon N."/>
            <person name="Henrissat B."/>
            <person name="Osterman A.L."/>
            <person name="Gordon J.I."/>
        </authorList>
    </citation>
    <scope>NUCLEOTIDE SEQUENCE [LARGE SCALE GENOMIC DNA]</scope>
    <source>
        <strain evidence="8 11">WH2</strain>
    </source>
</reference>
<keyword evidence="5" id="KW-0998">Cell outer membrane</keyword>
<dbReference type="EMBL" id="JAVSNH010000002">
    <property type="protein sequence ID" value="MDT4514211.1"/>
    <property type="molecule type" value="Genomic_DNA"/>
</dbReference>
<evidence type="ECO:0000256" key="3">
    <source>
        <dbReference type="ARBA" id="ARBA00022729"/>
    </source>
</evidence>
<evidence type="ECO:0000313" key="10">
    <source>
        <dbReference type="EMBL" id="MDT4514211.1"/>
    </source>
</evidence>
<dbReference type="InterPro" id="IPR033985">
    <property type="entry name" value="SusD-like_N"/>
</dbReference>
<dbReference type="Pfam" id="PF07980">
    <property type="entry name" value="SusD_RagB"/>
    <property type="match status" value="1"/>
</dbReference>
<dbReference type="KEGG" id="bcel:BcellWH2_03077"/>
<dbReference type="Proteomes" id="UP000061809">
    <property type="component" value="Chromosome"/>
</dbReference>
<proteinExistence type="inferred from homology"/>
<keyword evidence="4" id="KW-0472">Membrane</keyword>
<keyword evidence="3" id="KW-0732">Signal</keyword>
<evidence type="ECO:0000313" key="12">
    <source>
        <dbReference type="Proteomes" id="UP000482653"/>
    </source>
</evidence>
<evidence type="ECO:0000256" key="4">
    <source>
        <dbReference type="ARBA" id="ARBA00023136"/>
    </source>
</evidence>
<evidence type="ECO:0000313" key="8">
    <source>
        <dbReference type="EMBL" id="ALJ60315.1"/>
    </source>
</evidence>
<organism evidence="8 11">
    <name type="scientific">Bacteroides cellulosilyticus</name>
    <dbReference type="NCBI Taxonomy" id="246787"/>
    <lineage>
        <taxon>Bacteria</taxon>
        <taxon>Pseudomonadati</taxon>
        <taxon>Bacteroidota</taxon>
        <taxon>Bacteroidia</taxon>
        <taxon>Bacteroidales</taxon>
        <taxon>Bacteroidaceae</taxon>
        <taxon>Bacteroides</taxon>
    </lineage>
</organism>
<gene>
    <name evidence="8" type="ORF">BcellWH2_03077</name>
    <name evidence="9" type="ORF">F2Y87_20660</name>
    <name evidence="10" type="ORF">RO785_24930</name>
</gene>
<dbReference type="Gene3D" id="1.25.40.390">
    <property type="match status" value="1"/>
</dbReference>
<evidence type="ECO:0000313" key="9">
    <source>
        <dbReference type="EMBL" id="KAA5415588.1"/>
    </source>
</evidence>
<dbReference type="EMBL" id="CP012801">
    <property type="protein sequence ID" value="ALJ60315.1"/>
    <property type="molecule type" value="Genomic_DNA"/>
</dbReference>
<dbReference type="RefSeq" id="WP_022208354.1">
    <property type="nucleotide sequence ID" value="NZ_CAXSKE010000004.1"/>
</dbReference>
<dbReference type="AlphaFoldDB" id="A0A0N7IFI7"/>
<evidence type="ECO:0000256" key="1">
    <source>
        <dbReference type="ARBA" id="ARBA00004442"/>
    </source>
</evidence>
<name>A0A0N7IFI7_9BACE</name>
<dbReference type="SUPFAM" id="SSF48452">
    <property type="entry name" value="TPR-like"/>
    <property type="match status" value="1"/>
</dbReference>
<reference evidence="9 12" key="2">
    <citation type="journal article" date="2019" name="Nat. Med.">
        <title>A library of human gut bacterial isolates paired with longitudinal multiomics data enables mechanistic microbiome research.</title>
        <authorList>
            <person name="Poyet M."/>
            <person name="Groussin M."/>
            <person name="Gibbons S.M."/>
            <person name="Avila-Pacheco J."/>
            <person name="Jiang X."/>
            <person name="Kearney S.M."/>
            <person name="Perrotta A.R."/>
            <person name="Berdy B."/>
            <person name="Zhao S."/>
            <person name="Lieberman T.D."/>
            <person name="Swanson P.K."/>
            <person name="Smith M."/>
            <person name="Roesemann S."/>
            <person name="Alexander J.E."/>
            <person name="Rich S.A."/>
            <person name="Livny J."/>
            <person name="Vlamakis H."/>
            <person name="Clish C."/>
            <person name="Bullock K."/>
            <person name="Deik A."/>
            <person name="Scott J."/>
            <person name="Pierce K.A."/>
            <person name="Xavier R.J."/>
            <person name="Alm E.J."/>
        </authorList>
    </citation>
    <scope>NUCLEOTIDE SEQUENCE [LARGE SCALE GENOMIC DNA]</scope>
    <source>
        <strain evidence="9 12">BIOML-A8</strain>
    </source>
</reference>
<dbReference type="GO" id="GO:0009279">
    <property type="term" value="C:cell outer membrane"/>
    <property type="evidence" value="ECO:0007669"/>
    <property type="project" value="UniProtKB-SubCell"/>
</dbReference>
<reference evidence="10" key="3">
    <citation type="submission" date="2023-08" db="EMBL/GenBank/DDBJ databases">
        <title>Reintroducing virulent viruses to syntetic microbiomes.</title>
        <authorList>
            <person name="Wilde J."/>
            <person name="Boyes R."/>
            <person name="Robinson A.V."/>
            <person name="Daisley B.A."/>
            <person name="Allen-Vercoe E."/>
        </authorList>
    </citation>
    <scope>NUCLEOTIDE SEQUENCE</scope>
    <source>
        <strain evidence="10">225I_12FAA</strain>
    </source>
</reference>
<evidence type="ECO:0000259" key="6">
    <source>
        <dbReference type="Pfam" id="PF07980"/>
    </source>
</evidence>
<sequence length="516" mass="59883">MKKILIYSILLFALCSCDNFLEEDPRGKLTPSSFFSSPEDLDMAITGMYNKYYQTNARVFRAIYVWCADDVTAHSGGNKSRFSEYDRFNFNSGNTDILEMYQLYYQTIKACNYVINNAERTPVEKSFLEPRLGQAYFLRALNYFMLVRIWGRIPLVTENEINYNTPKAEVNKIYELIESDALTAERMLPDNHKIAPYFQNGINVAPNKGAAKALLASVYMTEAGWPLKKGAEYYDKAAAKYKEIIENEDTYGYILEPDIRTLTKEPEANYSKEIVFGEFHNKTKNYFSGPKSELPEESGGWCDYMVELEFFKSMPEGIRKDAWFLTKVTMTGQERNPETGRYPLLNWDDPATNQKHPYWKKNIESSDWVFNYDDGYYETKGISSASGKTRMIFRYADILLLYAEAVAYGTKSIDDLAFDCMWRVQERAGVPLISKDVTKEYFQKAVLDERRWETAGMEHSCMGRFFTMQRHEILHLQKNYRDAAELSLNPNLTLSEEFYYFPIPDNELLIVPGLKD</sequence>
<evidence type="ECO:0000256" key="2">
    <source>
        <dbReference type="ARBA" id="ARBA00006275"/>
    </source>
</evidence>
<dbReference type="InterPro" id="IPR011990">
    <property type="entry name" value="TPR-like_helical_dom_sf"/>
</dbReference>
<feature type="domain" description="RagB/SusD" evidence="6">
    <location>
        <begin position="283"/>
        <end position="514"/>
    </location>
</feature>
<dbReference type="PATRIC" id="fig|246787.4.peg.3186"/>
<dbReference type="PROSITE" id="PS51257">
    <property type="entry name" value="PROKAR_LIPOPROTEIN"/>
    <property type="match status" value="1"/>
</dbReference>
<dbReference type="InterPro" id="IPR012944">
    <property type="entry name" value="SusD_RagB_dom"/>
</dbReference>
<accession>A0A0N7IFI7</accession>
<dbReference type="Proteomes" id="UP001266995">
    <property type="component" value="Unassembled WGS sequence"/>
</dbReference>
<evidence type="ECO:0000259" key="7">
    <source>
        <dbReference type="Pfam" id="PF14322"/>
    </source>
</evidence>
<protein>
    <submittedName>
        <fullName evidence="9">RagB/SusD family nutrient uptake outer membrane protein</fullName>
    </submittedName>
    <submittedName>
        <fullName evidence="8">SusD family protein</fullName>
    </submittedName>
</protein>
<evidence type="ECO:0000313" key="11">
    <source>
        <dbReference type="Proteomes" id="UP000061809"/>
    </source>
</evidence>
<comment type="similarity">
    <text evidence="2">Belongs to the SusD family.</text>
</comment>
<feature type="domain" description="SusD-like N-terminal" evidence="7">
    <location>
        <begin position="20"/>
        <end position="220"/>
    </location>
</feature>
<dbReference type="Pfam" id="PF14322">
    <property type="entry name" value="SusD-like_3"/>
    <property type="match status" value="1"/>
</dbReference>